<dbReference type="AlphaFoldDB" id="A0A7C4LPF6"/>
<comment type="caution">
    <text evidence="1">The sequence shown here is derived from an EMBL/GenBank/DDBJ whole genome shotgun (WGS) entry which is preliminary data.</text>
</comment>
<gene>
    <name evidence="1" type="ORF">ENS64_16055</name>
</gene>
<accession>A0A7C4LPF6</accession>
<name>A0A7C4LPF6_9PLAN</name>
<organism evidence="1">
    <name type="scientific">Schlesneria paludicola</name>
    <dbReference type="NCBI Taxonomy" id="360056"/>
    <lineage>
        <taxon>Bacteria</taxon>
        <taxon>Pseudomonadati</taxon>
        <taxon>Planctomycetota</taxon>
        <taxon>Planctomycetia</taxon>
        <taxon>Planctomycetales</taxon>
        <taxon>Planctomycetaceae</taxon>
        <taxon>Schlesneria</taxon>
    </lineage>
</organism>
<reference evidence="1" key="1">
    <citation type="journal article" date="2020" name="mSystems">
        <title>Genome- and Community-Level Interaction Insights into Carbon Utilization and Element Cycling Functions of Hydrothermarchaeota in Hydrothermal Sediment.</title>
        <authorList>
            <person name="Zhou Z."/>
            <person name="Liu Y."/>
            <person name="Xu W."/>
            <person name="Pan J."/>
            <person name="Luo Z.H."/>
            <person name="Li M."/>
        </authorList>
    </citation>
    <scope>NUCLEOTIDE SEQUENCE [LARGE SCALE GENOMIC DNA]</scope>
    <source>
        <strain evidence="1">SpSt-508</strain>
    </source>
</reference>
<proteinExistence type="predicted"/>
<evidence type="ECO:0008006" key="2">
    <source>
        <dbReference type="Google" id="ProtNLM"/>
    </source>
</evidence>
<sequence length="117" mass="12952">MRSVFPTPTVELPVRPHWPPKAATAHAVEREIYHRLSTHPGLRLQSLVVHMTPAGVCLDGRVDILDPDLDMASLLMDIDGVSRVINRLMAAEATRSDKPQQSPGQCACEEEWGYHCG</sequence>
<protein>
    <recommendedName>
        <fullName evidence="2">BON domain-containing protein</fullName>
    </recommendedName>
</protein>
<dbReference type="EMBL" id="DSVQ01000018">
    <property type="protein sequence ID" value="HGT40758.1"/>
    <property type="molecule type" value="Genomic_DNA"/>
</dbReference>
<evidence type="ECO:0000313" key="1">
    <source>
        <dbReference type="EMBL" id="HGT40758.1"/>
    </source>
</evidence>